<keyword evidence="2" id="KW-1185">Reference proteome</keyword>
<dbReference type="EMBL" id="CM037162">
    <property type="protein sequence ID" value="KAH7864171.1"/>
    <property type="molecule type" value="Genomic_DNA"/>
</dbReference>
<accession>A0ACB7ZFG1</accession>
<dbReference type="Proteomes" id="UP000828048">
    <property type="component" value="Chromosome 12"/>
</dbReference>
<proteinExistence type="predicted"/>
<evidence type="ECO:0000313" key="2">
    <source>
        <dbReference type="Proteomes" id="UP000828048"/>
    </source>
</evidence>
<comment type="caution">
    <text evidence="1">The sequence shown here is derived from an EMBL/GenBank/DDBJ whole genome shotgun (WGS) entry which is preliminary data.</text>
</comment>
<name>A0ACB7ZFG1_9ERIC</name>
<organism evidence="1 2">
    <name type="scientific">Vaccinium darrowii</name>
    <dbReference type="NCBI Taxonomy" id="229202"/>
    <lineage>
        <taxon>Eukaryota</taxon>
        <taxon>Viridiplantae</taxon>
        <taxon>Streptophyta</taxon>
        <taxon>Embryophyta</taxon>
        <taxon>Tracheophyta</taxon>
        <taxon>Spermatophyta</taxon>
        <taxon>Magnoliopsida</taxon>
        <taxon>eudicotyledons</taxon>
        <taxon>Gunneridae</taxon>
        <taxon>Pentapetalae</taxon>
        <taxon>asterids</taxon>
        <taxon>Ericales</taxon>
        <taxon>Ericaceae</taxon>
        <taxon>Vaccinioideae</taxon>
        <taxon>Vaccinieae</taxon>
        <taxon>Vaccinium</taxon>
    </lineage>
</organism>
<reference evidence="1 2" key="1">
    <citation type="journal article" date="2021" name="Hortic Res">
        <title>High-quality reference genome and annotation aids understanding of berry development for evergreen blueberry (Vaccinium darrowii).</title>
        <authorList>
            <person name="Yu J."/>
            <person name="Hulse-Kemp A.M."/>
            <person name="Babiker E."/>
            <person name="Staton M."/>
        </authorList>
    </citation>
    <scope>NUCLEOTIDE SEQUENCE [LARGE SCALE GENOMIC DNA]</scope>
    <source>
        <strain evidence="2">cv. NJ 8807/NJ 8810</strain>
        <tissue evidence="1">Young leaf</tissue>
    </source>
</reference>
<evidence type="ECO:0000313" key="1">
    <source>
        <dbReference type="EMBL" id="KAH7864171.1"/>
    </source>
</evidence>
<gene>
    <name evidence="1" type="ORF">Vadar_026594</name>
</gene>
<sequence length="431" mass="48470">MNMEVVVTSRDNIKPSCPTPQHLRHLPLSYFDRTMYRVFIPMIFFYSKGSEKGDIIKATHLETSNHLKISLAETLAKFYPLAGRVKEYHTECNDQGVPFFEAQAKCRLSQVVGESYLAKLNKLLPYGEQARDLALAIQINFFDCGGIAIGVCLSHKVVDGSSLSSFLNYWARIARGDHCGNLNLICPRFDLAKLFPPAENQISYSTTNCSSSVARRFVFSASALSAMRSKYPMQTSRSEALSAFIWMRFLAAGKGKDAGSESPLLVHHAVDLRTRMDPPLSEYHIGNLAGFARVGSSMDAGMEDDYVFIKKSRDAIRRVDHNFVKNLQNAEFAYRFLQIKTAEHQSSWYFSSLAQFPLYEADFGWGRPIWVTMSGLYTVNSLTFMPTRSGDGAEALLYLKEDDMAKLEADKEFLEFVSPPSGFKNQFLSSL</sequence>
<protein>
    <submittedName>
        <fullName evidence="1">Uncharacterized protein</fullName>
    </submittedName>
</protein>